<evidence type="ECO:0000313" key="1">
    <source>
        <dbReference type="EMBL" id="RKF16545.1"/>
    </source>
</evidence>
<dbReference type="InterPro" id="IPR007833">
    <property type="entry name" value="Capsule_polysaccharide_synth"/>
</dbReference>
<name>A0A3A8B6D7_9RHOB</name>
<dbReference type="GO" id="GO:0000271">
    <property type="term" value="P:polysaccharide biosynthetic process"/>
    <property type="evidence" value="ECO:0007669"/>
    <property type="project" value="InterPro"/>
</dbReference>
<dbReference type="GO" id="GO:0015774">
    <property type="term" value="P:polysaccharide transport"/>
    <property type="evidence" value="ECO:0007669"/>
    <property type="project" value="InterPro"/>
</dbReference>
<proteinExistence type="predicted"/>
<keyword evidence="2" id="KW-1185">Reference proteome</keyword>
<dbReference type="EMBL" id="RAPE01000001">
    <property type="protein sequence ID" value="RKF16545.1"/>
    <property type="molecule type" value="Genomic_DNA"/>
</dbReference>
<dbReference type="Pfam" id="PF05159">
    <property type="entry name" value="Capsule_synth"/>
    <property type="match status" value="4"/>
</dbReference>
<dbReference type="OrthoDB" id="543755at2"/>
<sequence>MPPPGTEQPADADARRRVFHFNLGFLRQRRIRRILALAGYDLRLGWPGADDLVAVWGRSPYAARGEAAARRSGADLLRVEDAFLRSLHPGRAGEPPLGLMIDRTGVHFDASAPSDLETLLATHPLDDTALMDRARGAIARLQEAHLSKYNAFDARAPCPEPGYVLVIDQTRGDASVAYGGADANTFREMLYYAQAENPGARVVIKTHPETAAGHRAGYFGANDASGRISLLSDPVSPWALLSGAVAVYTVSSQLGFEAIHAGHRPQVFGQPFYAGWGLTEDRHPFGLPRRGRSLSRAQLFAAAMILHPVWYDPFRDRLCELEDAIAILEAETRAWREDRHGWNAHGMRLWKRRPLQRFFGRHARLAFARPAVPPRRDMVWAGRSKDAPKGAVRVEDGFLRSRGLGADLVPPLSLVCDRRGIYFDPTRPSDLEHWIARRAKLRPDQRARAEALIASVVSLGLSKYNLGGAAPDLPPGRRILVPGQVEDDASIRLGAGEIATNAALLRAARAANPDAIILYKPHPDVEAGLRRGAVAPDTLAELADMVLPHTDPALLLGQVDELWTMTSLMGFEALLRGARVTTTGAPFYAGWGLTTDLGRVPARRSARLDLAGLVHAALIDYPRYVDPVTGRPCPVEAAIDRLASGRLSRRGPANRALAKLQGLFASRADLWR</sequence>
<evidence type="ECO:0000313" key="2">
    <source>
        <dbReference type="Proteomes" id="UP000281128"/>
    </source>
</evidence>
<gene>
    <name evidence="1" type="ORF">D6850_03065</name>
</gene>
<protein>
    <submittedName>
        <fullName evidence="1">Capsular polysaccharide biosynthesis protein</fullName>
    </submittedName>
</protein>
<dbReference type="AlphaFoldDB" id="A0A3A8B6D7"/>
<dbReference type="Proteomes" id="UP000281128">
    <property type="component" value="Unassembled WGS sequence"/>
</dbReference>
<dbReference type="CDD" id="cd16439">
    <property type="entry name" value="beta_Kdo_transferase_KpsC_2"/>
    <property type="match status" value="1"/>
</dbReference>
<reference evidence="1 2" key="1">
    <citation type="submission" date="2018-09" db="EMBL/GenBank/DDBJ databases">
        <title>Roseovarius spongiae sp. nov., isolated from a marine sponge.</title>
        <authorList>
            <person name="Zhuang L."/>
            <person name="Luo L."/>
        </authorList>
    </citation>
    <scope>NUCLEOTIDE SEQUENCE [LARGE SCALE GENOMIC DNA]</scope>
    <source>
        <strain evidence="1 2">HN-E21</strain>
    </source>
</reference>
<organism evidence="1 2">
    <name type="scientific">Roseovarius spongiae</name>
    <dbReference type="NCBI Taxonomy" id="2320272"/>
    <lineage>
        <taxon>Bacteria</taxon>
        <taxon>Pseudomonadati</taxon>
        <taxon>Pseudomonadota</taxon>
        <taxon>Alphaproteobacteria</taxon>
        <taxon>Rhodobacterales</taxon>
        <taxon>Roseobacteraceae</taxon>
        <taxon>Roseovarius</taxon>
    </lineage>
</organism>
<dbReference type="RefSeq" id="WP_121163654.1">
    <property type="nucleotide sequence ID" value="NZ_RAPE01000001.1"/>
</dbReference>
<dbReference type="CDD" id="cd16440">
    <property type="entry name" value="beta_Kdo_transferase_KpsC_1"/>
    <property type="match status" value="1"/>
</dbReference>
<comment type="caution">
    <text evidence="1">The sequence shown here is derived from an EMBL/GenBank/DDBJ whole genome shotgun (WGS) entry which is preliminary data.</text>
</comment>
<accession>A0A3A8B6D7</accession>